<sequence length="40" mass="4626">MDFVVVDKSEIKKLHTTKPKRNPDFRVKPKGLGIFIKSLN</sequence>
<name>A0ABY1SL59_9FLAO</name>
<dbReference type="Proteomes" id="UP000198337">
    <property type="component" value="Unassembled WGS sequence"/>
</dbReference>
<organism evidence="1 2">
    <name type="scientific">Maribacter sedimenticola</name>
    <dbReference type="NCBI Taxonomy" id="228956"/>
    <lineage>
        <taxon>Bacteria</taxon>
        <taxon>Pseudomonadati</taxon>
        <taxon>Bacteroidota</taxon>
        <taxon>Flavobacteriia</taxon>
        <taxon>Flavobacteriales</taxon>
        <taxon>Flavobacteriaceae</taxon>
        <taxon>Maribacter</taxon>
    </lineage>
</organism>
<reference evidence="1 2" key="1">
    <citation type="submission" date="2017-06" db="EMBL/GenBank/DDBJ databases">
        <authorList>
            <person name="Varghese N."/>
            <person name="Submissions S."/>
        </authorList>
    </citation>
    <scope>NUCLEOTIDE SEQUENCE [LARGE SCALE GENOMIC DNA]</scope>
    <source>
        <strain evidence="1 2">DSM 19840</strain>
    </source>
</reference>
<evidence type="ECO:0000313" key="2">
    <source>
        <dbReference type="Proteomes" id="UP000198337"/>
    </source>
</evidence>
<comment type="caution">
    <text evidence="1">The sequence shown here is derived from an EMBL/GenBank/DDBJ whole genome shotgun (WGS) entry which is preliminary data.</text>
</comment>
<dbReference type="EMBL" id="FZNV01000008">
    <property type="protein sequence ID" value="SNR74050.1"/>
    <property type="molecule type" value="Genomic_DNA"/>
</dbReference>
<keyword evidence="2" id="KW-1185">Reference proteome</keyword>
<evidence type="ECO:0000313" key="1">
    <source>
        <dbReference type="EMBL" id="SNR74050.1"/>
    </source>
</evidence>
<accession>A0ABY1SL59</accession>
<protein>
    <submittedName>
        <fullName evidence="1">Uncharacterized protein</fullName>
    </submittedName>
</protein>
<gene>
    <name evidence="1" type="ORF">SAMN04488009_3522</name>
</gene>
<proteinExistence type="predicted"/>